<keyword evidence="3" id="KW-0472">Membrane</keyword>
<protein>
    <submittedName>
        <fullName evidence="4">Sortase A</fullName>
    </submittedName>
</protein>
<keyword evidence="3" id="KW-1133">Transmembrane helix</keyword>
<dbReference type="SUPFAM" id="SSF63817">
    <property type="entry name" value="Sortase"/>
    <property type="match status" value="1"/>
</dbReference>
<gene>
    <name evidence="4" type="ORF">SAMN02910280_0807</name>
</gene>
<sequence>MAEKKKKDSAFIHIITPFIVLFLCVGIFIAAMIKPSDKLKVYLNLAFMDNLKATPEAAGSGLVVRDNDIIDEFDGQTYDEGEIIRPKFGEMYAVLTTSAFDISIPVYWGSNSELFERGACQSSGSKIAGEDGNTVISAHEDTFFSQLNKLKSGDTVTLKTNYGEFTYKVKEQITFNKKDGKYVSPSASSKLTLYTCKKDILGNADERIGVICEPTEKKFYKKAGEGSSN</sequence>
<dbReference type="NCBIfam" id="TIGR01076">
    <property type="entry name" value="sortase_fam"/>
    <property type="match status" value="1"/>
</dbReference>
<dbReference type="Gene3D" id="2.40.260.10">
    <property type="entry name" value="Sortase"/>
    <property type="match status" value="1"/>
</dbReference>
<dbReference type="RefSeq" id="WP_072299188.1">
    <property type="nucleotide sequence ID" value="NZ_FPIP01000001.1"/>
</dbReference>
<evidence type="ECO:0000313" key="5">
    <source>
        <dbReference type="Proteomes" id="UP000183461"/>
    </source>
</evidence>
<dbReference type="InterPro" id="IPR041999">
    <property type="entry name" value="Sortase_D_1"/>
</dbReference>
<dbReference type="InterPro" id="IPR023365">
    <property type="entry name" value="Sortase_dom-sf"/>
</dbReference>
<keyword evidence="1" id="KW-0378">Hydrolase</keyword>
<feature type="active site" description="Proton donor/acceptor" evidence="2">
    <location>
        <position position="139"/>
    </location>
</feature>
<dbReference type="AlphaFoldDB" id="A0A1K1LVZ2"/>
<accession>A0A1K1LVZ2</accession>
<dbReference type="Proteomes" id="UP000183461">
    <property type="component" value="Unassembled WGS sequence"/>
</dbReference>
<reference evidence="5" key="1">
    <citation type="submission" date="2016-11" db="EMBL/GenBank/DDBJ databases">
        <authorList>
            <person name="Varghese N."/>
            <person name="Submissions S."/>
        </authorList>
    </citation>
    <scope>NUCLEOTIDE SEQUENCE [LARGE SCALE GENOMIC DNA]</scope>
    <source>
        <strain evidence="5">YL228</strain>
    </source>
</reference>
<keyword evidence="3" id="KW-0812">Transmembrane</keyword>
<dbReference type="Pfam" id="PF04203">
    <property type="entry name" value="Sortase"/>
    <property type="match status" value="1"/>
</dbReference>
<evidence type="ECO:0000313" key="4">
    <source>
        <dbReference type="EMBL" id="SFW15101.1"/>
    </source>
</evidence>
<feature type="active site" description="Acyl-thioester intermediate" evidence="2">
    <location>
        <position position="196"/>
    </location>
</feature>
<evidence type="ECO:0000256" key="2">
    <source>
        <dbReference type="PIRSR" id="PIRSR605754-1"/>
    </source>
</evidence>
<feature type="transmembrane region" description="Helical" evidence="3">
    <location>
        <begin position="12"/>
        <end position="33"/>
    </location>
</feature>
<evidence type="ECO:0000256" key="1">
    <source>
        <dbReference type="ARBA" id="ARBA00022801"/>
    </source>
</evidence>
<organism evidence="4 5">
    <name type="scientific">Ruminococcus flavefaciens</name>
    <dbReference type="NCBI Taxonomy" id="1265"/>
    <lineage>
        <taxon>Bacteria</taxon>
        <taxon>Bacillati</taxon>
        <taxon>Bacillota</taxon>
        <taxon>Clostridia</taxon>
        <taxon>Eubacteriales</taxon>
        <taxon>Oscillospiraceae</taxon>
        <taxon>Ruminococcus</taxon>
    </lineage>
</organism>
<dbReference type="GO" id="GO:0016787">
    <property type="term" value="F:hydrolase activity"/>
    <property type="evidence" value="ECO:0007669"/>
    <property type="project" value="UniProtKB-KW"/>
</dbReference>
<dbReference type="CDD" id="cd05828">
    <property type="entry name" value="Sortase_D_1"/>
    <property type="match status" value="1"/>
</dbReference>
<name>A0A1K1LVZ2_RUMFL</name>
<dbReference type="InterPro" id="IPR005754">
    <property type="entry name" value="Sortase"/>
</dbReference>
<dbReference type="EMBL" id="FPIP01000001">
    <property type="protein sequence ID" value="SFW15101.1"/>
    <property type="molecule type" value="Genomic_DNA"/>
</dbReference>
<proteinExistence type="predicted"/>
<evidence type="ECO:0000256" key="3">
    <source>
        <dbReference type="SAM" id="Phobius"/>
    </source>
</evidence>